<dbReference type="SUPFAM" id="SSF55811">
    <property type="entry name" value="Nudix"/>
    <property type="match status" value="1"/>
</dbReference>
<comment type="caution">
    <text evidence="3">The sequence shown here is derived from an EMBL/GenBank/DDBJ whole genome shotgun (WGS) entry which is preliminary data.</text>
</comment>
<dbReference type="Gene3D" id="3.90.79.10">
    <property type="entry name" value="Nucleoside Triphosphate Pyrophosphohydrolase"/>
    <property type="match status" value="1"/>
</dbReference>
<name>A0A4R3KZB5_9SPHI</name>
<keyword evidence="4" id="KW-1185">Reference proteome</keyword>
<dbReference type="InterPro" id="IPR054105">
    <property type="entry name" value="WHD_NrtR"/>
</dbReference>
<evidence type="ECO:0000259" key="1">
    <source>
        <dbReference type="Pfam" id="PF00293"/>
    </source>
</evidence>
<feature type="domain" description="Nudix hydrolase" evidence="1">
    <location>
        <begin position="13"/>
        <end position="134"/>
    </location>
</feature>
<evidence type="ECO:0000313" key="3">
    <source>
        <dbReference type="EMBL" id="TCS90406.1"/>
    </source>
</evidence>
<dbReference type="PANTHER" id="PTHR43736">
    <property type="entry name" value="ADP-RIBOSE PYROPHOSPHATASE"/>
    <property type="match status" value="1"/>
</dbReference>
<dbReference type="Pfam" id="PF21906">
    <property type="entry name" value="WHD_NrtR"/>
    <property type="match status" value="1"/>
</dbReference>
<dbReference type="InterPro" id="IPR036388">
    <property type="entry name" value="WH-like_DNA-bd_sf"/>
</dbReference>
<dbReference type="OrthoDB" id="9786141at2"/>
<dbReference type="AlphaFoldDB" id="A0A4R3KZB5"/>
<evidence type="ECO:0000313" key="4">
    <source>
        <dbReference type="Proteomes" id="UP000295807"/>
    </source>
</evidence>
<dbReference type="PANTHER" id="PTHR43736:SF4">
    <property type="entry name" value="SLR1690 PROTEIN"/>
    <property type="match status" value="1"/>
</dbReference>
<dbReference type="SUPFAM" id="SSF46785">
    <property type="entry name" value="Winged helix' DNA-binding domain"/>
    <property type="match status" value="1"/>
</dbReference>
<dbReference type="Gene3D" id="1.10.10.10">
    <property type="entry name" value="Winged helix-like DNA-binding domain superfamily/Winged helix DNA-binding domain"/>
    <property type="match status" value="1"/>
</dbReference>
<dbReference type="EMBL" id="SMAD01000001">
    <property type="protein sequence ID" value="TCS90406.1"/>
    <property type="molecule type" value="Genomic_DNA"/>
</dbReference>
<sequence length="230" mass="27062">MQETYSEFHSIFSVDCVIFGFDKGELKILLIERGEEPFINHLALPGNIVGEDEDLDAAAGRVLNELTGLNNIYMEQLHTFGEVGRHPQGRIITVAYFSLIKVKRHELYPKIPFAKKAEWRAFHELPKLAFDHSVILEKAYRRLQRKLRYQPIGFELLPDKFTLTQLQQLYEVILEKEIDKRNFRKKILSYGLLTESGEKQKNVSHRAARLYRFNKRRYNSLKKMGFNFEI</sequence>
<evidence type="ECO:0000259" key="2">
    <source>
        <dbReference type="Pfam" id="PF21906"/>
    </source>
</evidence>
<organism evidence="3 4">
    <name type="scientific">Anseongella ginsenosidimutans</name>
    <dbReference type="NCBI Taxonomy" id="496056"/>
    <lineage>
        <taxon>Bacteria</taxon>
        <taxon>Pseudomonadati</taxon>
        <taxon>Bacteroidota</taxon>
        <taxon>Sphingobacteriia</taxon>
        <taxon>Sphingobacteriales</taxon>
        <taxon>Sphingobacteriaceae</taxon>
        <taxon>Anseongella</taxon>
    </lineage>
</organism>
<dbReference type="CDD" id="cd18873">
    <property type="entry name" value="NUDIX_NadM_like"/>
    <property type="match status" value="1"/>
</dbReference>
<dbReference type="InterPro" id="IPR000086">
    <property type="entry name" value="NUDIX_hydrolase_dom"/>
</dbReference>
<dbReference type="Pfam" id="PF00293">
    <property type="entry name" value="NUDIX"/>
    <property type="match status" value="1"/>
</dbReference>
<protein>
    <submittedName>
        <fullName evidence="3">8-oxo-dGTP diphosphatase</fullName>
    </submittedName>
</protein>
<accession>A0A4R3KZB5</accession>
<proteinExistence type="predicted"/>
<dbReference type="Proteomes" id="UP000295807">
    <property type="component" value="Unassembled WGS sequence"/>
</dbReference>
<dbReference type="InterPro" id="IPR015797">
    <property type="entry name" value="NUDIX_hydrolase-like_dom_sf"/>
</dbReference>
<reference evidence="3 4" key="1">
    <citation type="submission" date="2019-03" db="EMBL/GenBank/DDBJ databases">
        <title>Genomic Encyclopedia of Type Strains, Phase IV (KMG-IV): sequencing the most valuable type-strain genomes for metagenomic binning, comparative biology and taxonomic classification.</title>
        <authorList>
            <person name="Goeker M."/>
        </authorList>
    </citation>
    <scope>NUCLEOTIDE SEQUENCE [LARGE SCALE GENOMIC DNA]</scope>
    <source>
        <strain evidence="3 4">DSM 21100</strain>
    </source>
</reference>
<gene>
    <name evidence="3" type="ORF">EDD80_101606</name>
</gene>
<dbReference type="RefSeq" id="WP_132127836.1">
    <property type="nucleotide sequence ID" value="NZ_CP042432.1"/>
</dbReference>
<feature type="domain" description="NrtR DNA-binding winged helix" evidence="2">
    <location>
        <begin position="153"/>
        <end position="213"/>
    </location>
</feature>
<dbReference type="InterPro" id="IPR036390">
    <property type="entry name" value="WH_DNA-bd_sf"/>
</dbReference>